<dbReference type="InterPro" id="IPR035965">
    <property type="entry name" value="PAS-like_dom_sf"/>
</dbReference>
<dbReference type="InterPro" id="IPR013656">
    <property type="entry name" value="PAS_4"/>
</dbReference>
<dbReference type="Pfam" id="PF08447">
    <property type="entry name" value="PAS_3"/>
    <property type="match status" value="2"/>
</dbReference>
<evidence type="ECO:0000259" key="19">
    <source>
        <dbReference type="PROSITE" id="PS50113"/>
    </source>
</evidence>
<dbReference type="SMART" id="SM00086">
    <property type="entry name" value="PAC"/>
    <property type="match status" value="3"/>
</dbReference>
<evidence type="ECO:0000256" key="9">
    <source>
        <dbReference type="ARBA" id="ARBA00022679"/>
    </source>
</evidence>
<comment type="catalytic activity">
    <reaction evidence="1">
        <text>ATP + protein L-histidine = ADP + protein N-phospho-L-histidine.</text>
        <dbReference type="EC" id="2.7.13.3"/>
    </reaction>
</comment>
<evidence type="ECO:0000256" key="17">
    <source>
        <dbReference type="SAM" id="Coils"/>
    </source>
</evidence>
<dbReference type="Pfam" id="PF08448">
    <property type="entry name" value="PAS_4"/>
    <property type="match status" value="1"/>
</dbReference>
<dbReference type="GO" id="GO:0005524">
    <property type="term" value="F:ATP binding"/>
    <property type="evidence" value="ECO:0007669"/>
    <property type="project" value="UniProtKB-KW"/>
</dbReference>
<keyword evidence="15" id="KW-0843">Virulence</keyword>
<dbReference type="SMART" id="SM00911">
    <property type="entry name" value="HWE_HK"/>
    <property type="match status" value="1"/>
</dbReference>
<evidence type="ECO:0000256" key="11">
    <source>
        <dbReference type="ARBA" id="ARBA00022741"/>
    </source>
</evidence>
<keyword evidence="6" id="KW-0716">Sensory transduction</keyword>
<dbReference type="Gene3D" id="3.30.450.20">
    <property type="entry name" value="PAS domain"/>
    <property type="match status" value="4"/>
</dbReference>
<keyword evidence="7" id="KW-0285">Flavoprotein</keyword>
<evidence type="ECO:0000256" key="2">
    <source>
        <dbReference type="ARBA" id="ARBA00012438"/>
    </source>
</evidence>
<evidence type="ECO:0000256" key="12">
    <source>
        <dbReference type="ARBA" id="ARBA00022777"/>
    </source>
</evidence>
<evidence type="ECO:0000256" key="5">
    <source>
        <dbReference type="ARBA" id="ARBA00022553"/>
    </source>
</evidence>
<dbReference type="Gene3D" id="2.10.70.100">
    <property type="match status" value="1"/>
</dbReference>
<dbReference type="InterPro" id="IPR013767">
    <property type="entry name" value="PAS_fold"/>
</dbReference>
<feature type="domain" description="PAS" evidence="18">
    <location>
        <begin position="398"/>
        <end position="469"/>
    </location>
</feature>
<keyword evidence="17" id="KW-0175">Coiled coil</keyword>
<dbReference type="InterPro" id="IPR001610">
    <property type="entry name" value="PAC"/>
</dbReference>
<gene>
    <name evidence="20" type="ORF">SAMN05216548_107144</name>
</gene>
<dbReference type="PROSITE" id="PS50113">
    <property type="entry name" value="PAC"/>
    <property type="match status" value="3"/>
</dbReference>
<dbReference type="PROSITE" id="PS50112">
    <property type="entry name" value="PAS"/>
    <property type="match status" value="3"/>
</dbReference>
<keyword evidence="13" id="KW-0067">ATP-binding</keyword>
<dbReference type="OrthoDB" id="341208at2"/>
<evidence type="ECO:0000256" key="3">
    <source>
        <dbReference type="ARBA" id="ARBA00021740"/>
    </source>
</evidence>
<keyword evidence="4" id="KW-0600">Photoreceptor protein</keyword>
<keyword evidence="12" id="KW-0418">Kinase</keyword>
<dbReference type="NCBIfam" id="TIGR00229">
    <property type="entry name" value="sensory_box"/>
    <property type="match status" value="3"/>
</dbReference>
<proteinExistence type="predicted"/>
<evidence type="ECO:0000256" key="10">
    <source>
        <dbReference type="ARBA" id="ARBA00022737"/>
    </source>
</evidence>
<dbReference type="GO" id="GO:0009881">
    <property type="term" value="F:photoreceptor activity"/>
    <property type="evidence" value="ECO:0007669"/>
    <property type="project" value="UniProtKB-KW"/>
</dbReference>
<evidence type="ECO:0000313" key="21">
    <source>
        <dbReference type="Proteomes" id="UP000199647"/>
    </source>
</evidence>
<sequence>MPENKLSNLSSRAHERHLEAILQSAVDYAVLTLDIEGRITSWNRGATRLLGWEPEEILGQSAEVIFTPEERTRGVPATEMEQARTRGRASDERWHQRKDGSVFWANGEMMPLIDPETQAFEGYLKILRDRTEQEMLRQENVRAQDALRRSEEKLKLALDAVEVIGLWNWDIRANRVITDERFALSFSVDPRQAKEGVPIDDFMASIHPEDRPGVSEAIRRAIEDRTELSAEYRLCAPGRAERWLLARGRCQYDPAGNPVQFPGAAIDITDRKITEQALAQSESFNRTVLESISDAFYAVGTDWRFTYINARAEKLLGRRREDLLGKVYWDEFPQAVGSLPYQAHLEAARNRKVVRCEARSMLSGSWIDLSIFPSATGLSVYFRDITDRKRAEARLSEVATNLSLAIEATELGMWEIDLSTGEIVWSDRTRLILGTPADSRITAETVYETLHPEDVPATRAAFARMLNPELREDLNIEFRILDREGGPQRWVVARARAFVDGETGSEIGRVIGTVLDITEKKRSEEHLRLLVNELNHRVKNSLAMVQAVAAQTLRSTDSLAEARDSFTARLISLAKAHDLLTSENWEGTDLREVVSRTMESHIGGDEERFRISGPSVRLTPKTALSLSMAFHELATNAVKYGALSNDFGRIEIAWSVAVTEQARHLHLTWRESGGPTVLPPTRRGFGSRLIERGLAAELGGTVTIEYHPEGLACTVDAPLPSEDRGQNHQHA</sequence>
<evidence type="ECO:0000256" key="7">
    <source>
        <dbReference type="ARBA" id="ARBA00022630"/>
    </source>
</evidence>
<dbReference type="InterPro" id="IPR036890">
    <property type="entry name" value="HATPase_C_sf"/>
</dbReference>
<keyword evidence="8" id="KW-0288">FMN</keyword>
<feature type="coiled-coil region" evidence="17">
    <location>
        <begin position="133"/>
        <end position="160"/>
    </location>
</feature>
<dbReference type="PANTHER" id="PTHR41523">
    <property type="entry name" value="TWO-COMPONENT SYSTEM SENSOR PROTEIN"/>
    <property type="match status" value="1"/>
</dbReference>
<dbReference type="InterPro" id="IPR011102">
    <property type="entry name" value="Sig_transdc_His_kinase_HWE"/>
</dbReference>
<dbReference type="CDD" id="cd00130">
    <property type="entry name" value="PAS"/>
    <property type="match status" value="4"/>
</dbReference>
<dbReference type="Pfam" id="PF07536">
    <property type="entry name" value="HWE_HK"/>
    <property type="match status" value="1"/>
</dbReference>
<dbReference type="InterPro" id="IPR000014">
    <property type="entry name" value="PAS"/>
</dbReference>
<evidence type="ECO:0000259" key="18">
    <source>
        <dbReference type="PROSITE" id="PS50112"/>
    </source>
</evidence>
<feature type="domain" description="PAS" evidence="18">
    <location>
        <begin position="281"/>
        <end position="326"/>
    </location>
</feature>
<dbReference type="PANTHER" id="PTHR41523:SF7">
    <property type="entry name" value="HISTIDINE KINASE"/>
    <property type="match status" value="1"/>
</dbReference>
<evidence type="ECO:0000256" key="4">
    <source>
        <dbReference type="ARBA" id="ARBA00022543"/>
    </source>
</evidence>
<dbReference type="AlphaFoldDB" id="A0A1H9ILS4"/>
<dbReference type="SMART" id="SM00091">
    <property type="entry name" value="PAS"/>
    <property type="match status" value="3"/>
</dbReference>
<dbReference type="EC" id="2.7.13.3" evidence="2"/>
<evidence type="ECO:0000313" key="20">
    <source>
        <dbReference type="EMBL" id="SEQ75516.1"/>
    </source>
</evidence>
<evidence type="ECO:0000256" key="15">
    <source>
        <dbReference type="ARBA" id="ARBA00023026"/>
    </source>
</evidence>
<feature type="domain" description="PAC" evidence="19">
    <location>
        <begin position="474"/>
        <end position="529"/>
    </location>
</feature>
<evidence type="ECO:0000256" key="6">
    <source>
        <dbReference type="ARBA" id="ARBA00022606"/>
    </source>
</evidence>
<dbReference type="RefSeq" id="WP_092496694.1">
    <property type="nucleotide sequence ID" value="NZ_FOFG01000007.1"/>
</dbReference>
<dbReference type="GO" id="GO:0006355">
    <property type="term" value="P:regulation of DNA-templated transcription"/>
    <property type="evidence" value="ECO:0007669"/>
    <property type="project" value="InterPro"/>
</dbReference>
<feature type="domain" description="PAS" evidence="18">
    <location>
        <begin position="14"/>
        <end position="71"/>
    </location>
</feature>
<dbReference type="STRING" id="1855383.SAMN05216548_107144"/>
<feature type="domain" description="PAC" evidence="19">
    <location>
        <begin position="88"/>
        <end position="142"/>
    </location>
</feature>
<protein>
    <recommendedName>
        <fullName evidence="3">Blue-light-activated histidine kinase</fullName>
        <ecNumber evidence="2">2.7.13.3</ecNumber>
    </recommendedName>
</protein>
<feature type="domain" description="PAC" evidence="19">
    <location>
        <begin position="228"/>
        <end position="280"/>
    </location>
</feature>
<evidence type="ECO:0000256" key="13">
    <source>
        <dbReference type="ARBA" id="ARBA00022840"/>
    </source>
</evidence>
<dbReference type="InterPro" id="IPR000700">
    <property type="entry name" value="PAS-assoc_C"/>
</dbReference>
<evidence type="ECO:0000256" key="16">
    <source>
        <dbReference type="ARBA" id="ARBA00023170"/>
    </source>
</evidence>
<evidence type="ECO:0000256" key="1">
    <source>
        <dbReference type="ARBA" id="ARBA00000085"/>
    </source>
</evidence>
<dbReference type="SUPFAM" id="SSF55785">
    <property type="entry name" value="PYP-like sensor domain (PAS domain)"/>
    <property type="match status" value="4"/>
</dbReference>
<evidence type="ECO:0000256" key="14">
    <source>
        <dbReference type="ARBA" id="ARBA00022991"/>
    </source>
</evidence>
<dbReference type="Proteomes" id="UP000199647">
    <property type="component" value="Unassembled WGS sequence"/>
</dbReference>
<reference evidence="20 21" key="1">
    <citation type="submission" date="2016-10" db="EMBL/GenBank/DDBJ databases">
        <authorList>
            <person name="de Groot N.N."/>
        </authorList>
    </citation>
    <scope>NUCLEOTIDE SEQUENCE [LARGE SCALE GENOMIC DNA]</scope>
    <source>
        <strain evidence="20 21">A52C2</strain>
    </source>
</reference>
<organism evidence="20 21">
    <name type="scientific">Faunimonas pinastri</name>
    <dbReference type="NCBI Taxonomy" id="1855383"/>
    <lineage>
        <taxon>Bacteria</taxon>
        <taxon>Pseudomonadati</taxon>
        <taxon>Pseudomonadota</taxon>
        <taxon>Alphaproteobacteria</taxon>
        <taxon>Hyphomicrobiales</taxon>
        <taxon>Afifellaceae</taxon>
        <taxon>Faunimonas</taxon>
    </lineage>
</organism>
<keyword evidence="9" id="KW-0808">Transferase</keyword>
<dbReference type="Gene3D" id="3.30.565.10">
    <property type="entry name" value="Histidine kinase-like ATPase, C-terminal domain"/>
    <property type="match status" value="1"/>
</dbReference>
<evidence type="ECO:0000256" key="8">
    <source>
        <dbReference type="ARBA" id="ARBA00022643"/>
    </source>
</evidence>
<keyword evidence="21" id="KW-1185">Reference proteome</keyword>
<name>A0A1H9ILS4_9HYPH</name>
<dbReference type="Pfam" id="PF00989">
    <property type="entry name" value="PAS"/>
    <property type="match status" value="1"/>
</dbReference>
<keyword evidence="10" id="KW-0677">Repeat</keyword>
<keyword evidence="14" id="KW-0157">Chromophore</keyword>
<dbReference type="InterPro" id="IPR013655">
    <property type="entry name" value="PAS_fold_3"/>
</dbReference>
<accession>A0A1H9ILS4</accession>
<dbReference type="EMBL" id="FOFG01000007">
    <property type="protein sequence ID" value="SEQ75516.1"/>
    <property type="molecule type" value="Genomic_DNA"/>
</dbReference>
<keyword evidence="5" id="KW-0597">Phosphoprotein</keyword>
<keyword evidence="16" id="KW-0675">Receptor</keyword>
<keyword evidence="11" id="KW-0547">Nucleotide-binding</keyword>
<dbReference type="GO" id="GO:0004673">
    <property type="term" value="F:protein histidine kinase activity"/>
    <property type="evidence" value="ECO:0007669"/>
    <property type="project" value="UniProtKB-EC"/>
</dbReference>